<dbReference type="InterPro" id="IPR001709">
    <property type="entry name" value="Flavoprot_Pyr_Nucl_cyt_Rdtase"/>
</dbReference>
<proteinExistence type="predicted"/>
<evidence type="ECO:0000259" key="15">
    <source>
        <dbReference type="PROSITE" id="PS51384"/>
    </source>
</evidence>
<dbReference type="EMBL" id="CP024768">
    <property type="protein sequence ID" value="QGY28060.1"/>
    <property type="molecule type" value="Genomic_DNA"/>
</dbReference>
<dbReference type="GO" id="GO:0016491">
    <property type="term" value="F:oxidoreductase activity"/>
    <property type="evidence" value="ECO:0007669"/>
    <property type="project" value="UniProtKB-KW"/>
</dbReference>
<evidence type="ECO:0000256" key="13">
    <source>
        <dbReference type="ARBA" id="ARBA00034078"/>
    </source>
</evidence>
<feature type="domain" description="FAD-binding FR-type" evidence="15">
    <location>
        <begin position="203"/>
        <end position="305"/>
    </location>
</feature>
<evidence type="ECO:0000256" key="9">
    <source>
        <dbReference type="ARBA" id="ARBA00023002"/>
    </source>
</evidence>
<comment type="cofactor">
    <cofactor evidence="1">
        <name>FAD</name>
        <dbReference type="ChEBI" id="CHEBI:57692"/>
    </cofactor>
</comment>
<dbReference type="CDD" id="cd06198">
    <property type="entry name" value="FNR_like_3"/>
    <property type="match status" value="1"/>
</dbReference>
<evidence type="ECO:0000256" key="10">
    <source>
        <dbReference type="ARBA" id="ARBA00023004"/>
    </source>
</evidence>
<evidence type="ECO:0000256" key="4">
    <source>
        <dbReference type="ARBA" id="ARBA00022692"/>
    </source>
</evidence>
<dbReference type="AlphaFoldDB" id="A0A6B9G0N2"/>
<dbReference type="PRINTS" id="PR00371">
    <property type="entry name" value="FPNCR"/>
</dbReference>
<dbReference type="InterPro" id="IPR039261">
    <property type="entry name" value="FNR_nucleotide-bd"/>
</dbReference>
<dbReference type="PROSITE" id="PS51384">
    <property type="entry name" value="FAD_FR"/>
    <property type="match status" value="1"/>
</dbReference>
<dbReference type="GO" id="GO:0046872">
    <property type="term" value="F:metal ion binding"/>
    <property type="evidence" value="ECO:0007669"/>
    <property type="project" value="UniProtKB-KW"/>
</dbReference>
<keyword evidence="7" id="KW-0274">FAD</keyword>
<feature type="transmembrane region" description="Helical" evidence="14">
    <location>
        <begin position="9"/>
        <end position="28"/>
    </location>
</feature>
<feature type="transmembrane region" description="Helical" evidence="14">
    <location>
        <begin position="81"/>
        <end position="99"/>
    </location>
</feature>
<evidence type="ECO:0000256" key="11">
    <source>
        <dbReference type="ARBA" id="ARBA00023014"/>
    </source>
</evidence>
<dbReference type="SUPFAM" id="SSF63380">
    <property type="entry name" value="Riboflavin synthase domain-like"/>
    <property type="match status" value="1"/>
</dbReference>
<evidence type="ECO:0000256" key="2">
    <source>
        <dbReference type="ARBA" id="ARBA00004141"/>
    </source>
</evidence>
<reference evidence="16 17" key="1">
    <citation type="submission" date="2017-11" db="EMBL/GenBank/DDBJ databases">
        <title>Genome sequence of Pantoea cypripedii NE1.</title>
        <authorList>
            <person name="Nascimento F.X."/>
        </authorList>
    </citation>
    <scope>NUCLEOTIDE SEQUENCE [LARGE SCALE GENOMIC DNA]</scope>
    <source>
        <strain evidence="16 17">NE1</strain>
    </source>
</reference>
<feature type="transmembrane region" description="Helical" evidence="14">
    <location>
        <begin position="40"/>
        <end position="60"/>
    </location>
</feature>
<keyword evidence="11" id="KW-0411">Iron-sulfur</keyword>
<keyword evidence="3" id="KW-0285">Flavoprotein</keyword>
<keyword evidence="10" id="KW-0408">Iron</keyword>
<evidence type="ECO:0000313" key="16">
    <source>
        <dbReference type="EMBL" id="QGY28060.1"/>
    </source>
</evidence>
<accession>A0A6B9G0N2</accession>
<feature type="transmembrane region" description="Helical" evidence="14">
    <location>
        <begin position="151"/>
        <end position="172"/>
    </location>
</feature>
<keyword evidence="9" id="KW-0560">Oxidoreductase</keyword>
<keyword evidence="5" id="KW-0001">2Fe-2S</keyword>
<dbReference type="GO" id="GO:0051537">
    <property type="term" value="F:2 iron, 2 sulfur cluster binding"/>
    <property type="evidence" value="ECO:0007669"/>
    <property type="project" value="UniProtKB-KW"/>
</dbReference>
<dbReference type="InterPro" id="IPR013130">
    <property type="entry name" value="Fe3_Rdtase_TM_dom"/>
</dbReference>
<dbReference type="InterPro" id="IPR017927">
    <property type="entry name" value="FAD-bd_FR_type"/>
</dbReference>
<dbReference type="RefSeq" id="WP_208714027.1">
    <property type="nucleotide sequence ID" value="NZ_CP024768.1"/>
</dbReference>
<dbReference type="InterPro" id="IPR013112">
    <property type="entry name" value="FAD-bd_8"/>
</dbReference>
<name>A0A6B9G0N2_PANCY</name>
<dbReference type="Gene3D" id="2.40.30.10">
    <property type="entry name" value="Translation factors"/>
    <property type="match status" value="1"/>
</dbReference>
<evidence type="ECO:0000256" key="14">
    <source>
        <dbReference type="SAM" id="Phobius"/>
    </source>
</evidence>
<dbReference type="InterPro" id="IPR017938">
    <property type="entry name" value="Riboflavin_synthase-like_b-brl"/>
</dbReference>
<dbReference type="Pfam" id="PF08022">
    <property type="entry name" value="FAD_binding_8"/>
    <property type="match status" value="1"/>
</dbReference>
<dbReference type="PANTHER" id="PTHR47354:SF8">
    <property type="entry name" value="1,2-PHENYLACETYL-COA EPOXIDASE, SUBUNIT E"/>
    <property type="match status" value="1"/>
</dbReference>
<keyword evidence="8 14" id="KW-1133">Transmembrane helix</keyword>
<dbReference type="PANTHER" id="PTHR47354">
    <property type="entry name" value="NADH OXIDOREDUCTASE HCR"/>
    <property type="match status" value="1"/>
</dbReference>
<comment type="cofactor">
    <cofactor evidence="13">
        <name>[2Fe-2S] cluster</name>
        <dbReference type="ChEBI" id="CHEBI:190135"/>
    </cofactor>
</comment>
<dbReference type="InterPro" id="IPR001433">
    <property type="entry name" value="OxRdtase_FAD/NAD-bd"/>
</dbReference>
<dbReference type="Pfam" id="PF01794">
    <property type="entry name" value="Ferric_reduct"/>
    <property type="match status" value="1"/>
</dbReference>
<dbReference type="PRINTS" id="PR00410">
    <property type="entry name" value="PHEHYDRXLASE"/>
</dbReference>
<gene>
    <name evidence="16" type="ORF">CUN67_03545</name>
</gene>
<feature type="transmembrane region" description="Helical" evidence="14">
    <location>
        <begin position="178"/>
        <end position="197"/>
    </location>
</feature>
<evidence type="ECO:0000256" key="6">
    <source>
        <dbReference type="ARBA" id="ARBA00022723"/>
    </source>
</evidence>
<protein>
    <submittedName>
        <fullName evidence="16">Oxidoreductase</fullName>
    </submittedName>
</protein>
<dbReference type="Gene3D" id="3.40.50.80">
    <property type="entry name" value="Nucleotide-binding domain of ferredoxin-NADP reductase (FNR) module"/>
    <property type="match status" value="1"/>
</dbReference>
<evidence type="ECO:0000256" key="12">
    <source>
        <dbReference type="ARBA" id="ARBA00023136"/>
    </source>
</evidence>
<keyword evidence="4 14" id="KW-0812">Transmembrane</keyword>
<dbReference type="Proteomes" id="UP000502005">
    <property type="component" value="Chromosome"/>
</dbReference>
<evidence type="ECO:0000256" key="1">
    <source>
        <dbReference type="ARBA" id="ARBA00001974"/>
    </source>
</evidence>
<evidence type="ECO:0000256" key="7">
    <source>
        <dbReference type="ARBA" id="ARBA00022827"/>
    </source>
</evidence>
<evidence type="ECO:0000256" key="3">
    <source>
        <dbReference type="ARBA" id="ARBA00022630"/>
    </source>
</evidence>
<evidence type="ECO:0000313" key="17">
    <source>
        <dbReference type="Proteomes" id="UP000502005"/>
    </source>
</evidence>
<organism evidence="16 17">
    <name type="scientific">Pantoea cypripedii</name>
    <name type="common">Pectobacterium cypripedii</name>
    <name type="synonym">Erwinia cypripedii</name>
    <dbReference type="NCBI Taxonomy" id="55209"/>
    <lineage>
        <taxon>Bacteria</taxon>
        <taxon>Pseudomonadati</taxon>
        <taxon>Pseudomonadota</taxon>
        <taxon>Gammaproteobacteria</taxon>
        <taxon>Enterobacterales</taxon>
        <taxon>Erwiniaceae</taxon>
        <taxon>Pantoea</taxon>
    </lineage>
</organism>
<dbReference type="Pfam" id="PF00175">
    <property type="entry name" value="NAD_binding_1"/>
    <property type="match status" value="1"/>
</dbReference>
<sequence length="438" mass="49633">MNIFTRNTLWVLFYLFFTAGPLFVLLIGPLPPPRDFWTEFSAAAGYAGLAILGLQVGLTARFRAVTRPWGEDIIYHFHKQISFIALALIIAHPVILFILRPERLALLNFIDAPWRARFAAISTYSLIALIVMALWRVKLKISYETWHYTHIILAVLAIGGGLLHTVAWGFYLDAPLKRALWTGLAILWCCLLIYTRIVRPFLMLRKPYQVIATRNERGGSTTLVMQPLGHTGFPFVPGQFGWLNVWGSPFKLTSHPFSFSSSAEMAKQSIEMTIQDAGDYTRKIRNVTAGKRVYIDGPYGAFTVGNPADMHVLIAGGIGITPMMSIIRTFADNGDKRPIILIYGNKNWDDITFREELEALSGRINLQVIHVLEHPPKNWTGETGIITSALIERYIPAPYEKHEYFICGPNRMMDEIEKTLSALHVPLAKYHSERYHFV</sequence>
<dbReference type="InterPro" id="IPR050415">
    <property type="entry name" value="MRET"/>
</dbReference>
<evidence type="ECO:0000256" key="5">
    <source>
        <dbReference type="ARBA" id="ARBA00022714"/>
    </source>
</evidence>
<comment type="subcellular location">
    <subcellularLocation>
        <location evidence="2">Membrane</location>
        <topology evidence="2">Multi-pass membrane protein</topology>
    </subcellularLocation>
</comment>
<dbReference type="SUPFAM" id="SSF52343">
    <property type="entry name" value="Ferredoxin reductase-like, C-terminal NADP-linked domain"/>
    <property type="match status" value="1"/>
</dbReference>
<dbReference type="GO" id="GO:0016020">
    <property type="term" value="C:membrane"/>
    <property type="evidence" value="ECO:0007669"/>
    <property type="project" value="UniProtKB-SubCell"/>
</dbReference>
<keyword evidence="12 14" id="KW-0472">Membrane</keyword>
<evidence type="ECO:0000256" key="8">
    <source>
        <dbReference type="ARBA" id="ARBA00022989"/>
    </source>
</evidence>
<dbReference type="GO" id="GO:0050660">
    <property type="term" value="F:flavin adenine dinucleotide binding"/>
    <property type="evidence" value="ECO:0007669"/>
    <property type="project" value="TreeGrafter"/>
</dbReference>
<keyword evidence="6" id="KW-0479">Metal-binding</keyword>
<feature type="transmembrane region" description="Helical" evidence="14">
    <location>
        <begin position="119"/>
        <end position="139"/>
    </location>
</feature>